<comment type="caution">
    <text evidence="1">The sequence shown here is derived from an EMBL/GenBank/DDBJ whole genome shotgun (WGS) entry which is preliminary data.</text>
</comment>
<dbReference type="InterPro" id="IPR036513">
    <property type="entry name" value="STAS_dom_sf"/>
</dbReference>
<reference evidence="1 2" key="1">
    <citation type="submission" date="2024-03" db="EMBL/GenBank/DDBJ databases">
        <title>High-quality draft genome sequence of Oceanobacter sp. wDCs-4.</title>
        <authorList>
            <person name="Dong C."/>
        </authorList>
    </citation>
    <scope>NUCLEOTIDE SEQUENCE [LARGE SCALE GENOMIC DNA]</scope>
    <source>
        <strain evidence="2">wDCs-4</strain>
    </source>
</reference>
<protein>
    <submittedName>
        <fullName evidence="1">STAS/SEC14 domain-containing protein</fullName>
    </submittedName>
</protein>
<dbReference type="SUPFAM" id="SSF52091">
    <property type="entry name" value="SpoIIaa-like"/>
    <property type="match status" value="1"/>
</dbReference>
<dbReference type="RefSeq" id="WP_416206378.1">
    <property type="nucleotide sequence ID" value="NZ_JBBKTX010000015.1"/>
</dbReference>
<proteinExistence type="predicted"/>
<organism evidence="1 2">
    <name type="scientific">Oceanobacter antarcticus</name>
    <dbReference type="NCBI Taxonomy" id="3133425"/>
    <lineage>
        <taxon>Bacteria</taxon>
        <taxon>Pseudomonadati</taxon>
        <taxon>Pseudomonadota</taxon>
        <taxon>Gammaproteobacteria</taxon>
        <taxon>Oceanospirillales</taxon>
        <taxon>Oceanospirillaceae</taxon>
        <taxon>Oceanobacter</taxon>
    </lineage>
</organism>
<dbReference type="InterPro" id="IPR021866">
    <property type="entry name" value="SpoIIAA-like"/>
</dbReference>
<sequence>MTHKHHGLSIGINRVNERFFVSLKAQGTLTHRDYETITPMLDTALAAVNDPTIRIMIDGSEFEGWELQAAWDDLKLGLKHGSEIERIAIYGNSQWQHWVARIASWFIAGEVRFFDNYIDALDWLCDNKADAANQ</sequence>
<accession>A0ABW8NK28</accession>
<gene>
    <name evidence="1" type="ORF">WG929_13000</name>
</gene>
<dbReference type="InterPro" id="IPR038396">
    <property type="entry name" value="SpoIIAA-like_sf"/>
</dbReference>
<dbReference type="Pfam" id="PF11964">
    <property type="entry name" value="SpoIIAA-like"/>
    <property type="match status" value="1"/>
</dbReference>
<evidence type="ECO:0000313" key="1">
    <source>
        <dbReference type="EMBL" id="MFK4753326.1"/>
    </source>
</evidence>
<name>A0ABW8NK28_9GAMM</name>
<keyword evidence="2" id="KW-1185">Reference proteome</keyword>
<dbReference type="Proteomes" id="UP001620597">
    <property type="component" value="Unassembled WGS sequence"/>
</dbReference>
<dbReference type="EMBL" id="JBBKTX010000015">
    <property type="protein sequence ID" value="MFK4753326.1"/>
    <property type="molecule type" value="Genomic_DNA"/>
</dbReference>
<dbReference type="Gene3D" id="3.40.50.10600">
    <property type="entry name" value="SpoIIaa-like domains"/>
    <property type="match status" value="1"/>
</dbReference>
<evidence type="ECO:0000313" key="2">
    <source>
        <dbReference type="Proteomes" id="UP001620597"/>
    </source>
</evidence>